<gene>
    <name evidence="2" type="ORF">Goshw_015206</name>
</gene>
<dbReference type="Pfam" id="PF12776">
    <property type="entry name" value="Myb_DNA-bind_3"/>
    <property type="match status" value="1"/>
</dbReference>
<organism evidence="2 3">
    <name type="scientific">Gossypium schwendimanii</name>
    <name type="common">Cotton</name>
    <dbReference type="NCBI Taxonomy" id="34291"/>
    <lineage>
        <taxon>Eukaryota</taxon>
        <taxon>Viridiplantae</taxon>
        <taxon>Streptophyta</taxon>
        <taxon>Embryophyta</taxon>
        <taxon>Tracheophyta</taxon>
        <taxon>Spermatophyta</taxon>
        <taxon>Magnoliopsida</taxon>
        <taxon>eudicotyledons</taxon>
        <taxon>Gunneridae</taxon>
        <taxon>Pentapetalae</taxon>
        <taxon>rosids</taxon>
        <taxon>malvids</taxon>
        <taxon>Malvales</taxon>
        <taxon>Malvaceae</taxon>
        <taxon>Malvoideae</taxon>
        <taxon>Gossypium</taxon>
    </lineage>
</organism>
<evidence type="ECO:0000259" key="1">
    <source>
        <dbReference type="Pfam" id="PF12776"/>
    </source>
</evidence>
<feature type="non-terminal residue" evidence="2">
    <location>
        <position position="1"/>
    </location>
</feature>
<evidence type="ECO:0000313" key="2">
    <source>
        <dbReference type="EMBL" id="MBA0857653.1"/>
    </source>
</evidence>
<protein>
    <recommendedName>
        <fullName evidence="1">Myb/SANT-like domain-containing protein</fullName>
    </recommendedName>
</protein>
<keyword evidence="3" id="KW-1185">Reference proteome</keyword>
<comment type="caution">
    <text evidence="2">The sequence shown here is derived from an EMBL/GenBank/DDBJ whole genome shotgun (WGS) entry which is preliminary data.</text>
</comment>
<proteinExistence type="predicted"/>
<dbReference type="Proteomes" id="UP000593576">
    <property type="component" value="Unassembled WGS sequence"/>
</dbReference>
<dbReference type="PANTHER" id="PTHR46929">
    <property type="entry name" value="EXPRESSED PROTEIN"/>
    <property type="match status" value="1"/>
</dbReference>
<dbReference type="EMBL" id="JABFAF010000006">
    <property type="protein sequence ID" value="MBA0857653.1"/>
    <property type="molecule type" value="Genomic_DNA"/>
</dbReference>
<evidence type="ECO:0000313" key="3">
    <source>
        <dbReference type="Proteomes" id="UP000593576"/>
    </source>
</evidence>
<dbReference type="OrthoDB" id="992872at2759"/>
<accession>A0A7J9LG46</accession>
<feature type="domain" description="Myb/SANT-like" evidence="1">
    <location>
        <begin position="6"/>
        <end position="61"/>
    </location>
</feature>
<dbReference type="InterPro" id="IPR024752">
    <property type="entry name" value="Myb/SANT-like_dom"/>
</dbReference>
<dbReference type="PANTHER" id="PTHR46929:SF23">
    <property type="entry name" value="L10-INTERACTING MYB DOMAIN-CONTAINING PROTEIN-LIKE"/>
    <property type="match status" value="1"/>
</dbReference>
<dbReference type="AlphaFoldDB" id="A0A7J9LG46"/>
<sequence>VRATKKGHFFIEILAEEAQKENKPSNTFKAVSINRVALAISKRFQVQCDAKHVENRLRTIKN</sequence>
<name>A0A7J9LG46_GOSSC</name>
<reference evidence="2 3" key="1">
    <citation type="journal article" date="2019" name="Genome Biol. Evol.">
        <title>Insights into the evolution of the New World diploid cottons (Gossypium, subgenus Houzingenia) based on genome sequencing.</title>
        <authorList>
            <person name="Grover C.E."/>
            <person name="Arick M.A. 2nd"/>
            <person name="Thrash A."/>
            <person name="Conover J.L."/>
            <person name="Sanders W.S."/>
            <person name="Peterson D.G."/>
            <person name="Frelichowski J.E."/>
            <person name="Scheffler J.A."/>
            <person name="Scheffler B.E."/>
            <person name="Wendel J.F."/>
        </authorList>
    </citation>
    <scope>NUCLEOTIDE SEQUENCE [LARGE SCALE GENOMIC DNA]</scope>
    <source>
        <strain evidence="2">1</strain>
        <tissue evidence="2">Leaf</tissue>
    </source>
</reference>